<evidence type="ECO:0000259" key="3">
    <source>
        <dbReference type="Pfam" id="PF12849"/>
    </source>
</evidence>
<protein>
    <recommendedName>
        <fullName evidence="3">PBP domain-containing protein</fullName>
    </recommendedName>
</protein>
<dbReference type="Pfam" id="PF12849">
    <property type="entry name" value="PBP_like_2"/>
    <property type="match status" value="1"/>
</dbReference>
<evidence type="ECO:0000313" key="4">
    <source>
        <dbReference type="EMBL" id="SIT47786.1"/>
    </source>
</evidence>
<gene>
    <name evidence="4" type="ORF">BN2476_600009</name>
</gene>
<evidence type="ECO:0000313" key="5">
    <source>
        <dbReference type="Proteomes" id="UP000195569"/>
    </source>
</evidence>
<evidence type="ECO:0000256" key="2">
    <source>
        <dbReference type="SAM" id="SignalP"/>
    </source>
</evidence>
<feature type="domain" description="PBP" evidence="3">
    <location>
        <begin position="70"/>
        <end position="345"/>
    </location>
</feature>
<organism evidence="4 5">
    <name type="scientific">Paraburkholderia piptadeniae</name>
    <dbReference type="NCBI Taxonomy" id="1701573"/>
    <lineage>
        <taxon>Bacteria</taxon>
        <taxon>Pseudomonadati</taxon>
        <taxon>Pseudomonadota</taxon>
        <taxon>Betaproteobacteria</taxon>
        <taxon>Burkholderiales</taxon>
        <taxon>Burkholderiaceae</taxon>
        <taxon>Paraburkholderia</taxon>
    </lineage>
</organism>
<name>A0A1N7SK42_9BURK</name>
<dbReference type="InterPro" id="IPR050811">
    <property type="entry name" value="Phosphate_ABC_transporter"/>
</dbReference>
<dbReference type="AlphaFoldDB" id="A0A1N7SK42"/>
<dbReference type="Gene3D" id="3.40.190.10">
    <property type="entry name" value="Periplasmic binding protein-like II"/>
    <property type="match status" value="2"/>
</dbReference>
<reference evidence="4" key="1">
    <citation type="submission" date="2016-12" db="EMBL/GenBank/DDBJ databases">
        <authorList>
            <person name="Moulin L."/>
        </authorList>
    </citation>
    <scope>NUCLEOTIDE SEQUENCE [LARGE SCALE GENOMIC DNA]</scope>
    <source>
        <strain evidence="4">STM 7183</strain>
    </source>
</reference>
<keyword evidence="1 2" id="KW-0732">Signal</keyword>
<sequence length="401" mass="43995">MLMQTPGNMRRSSGKCRIMQLALLATCLSLSMTGAADAKGRMYLVDPNLPAYRPKPVSPPHGHGYVMRDGKVRIVGFDDMAGMVAKWDEEFTRAHPGFKFKPVLKGNGTAIPAITYDMTLLAPEGGGATLLELLPYEKIYGSKKDVVAALVIRVGHGSLDPDAKMSPLGIVVGKDNPIKSLTEQQVASIFSTGSGTGDVTNWSQLGVGGALADKPIHPAGLYWDAYQRPEDPSMGEFMMYRHMGQFPGYVFTPNYEQFVHYRDVVKKVASDPYAVGIVALNKVDPSVRVVPIVTADGHYLSTGSVSDLMADRYPYGRDLYIYLRREPGTPFDPLAKEYMRLILSKQGQEVIAQDKKGYLPLTAEEVKVELAKLDAADTWQTRTKQGPMLHLPFPSPEPEGK</sequence>
<dbReference type="OrthoDB" id="4008270at2"/>
<dbReference type="PANTHER" id="PTHR30570">
    <property type="entry name" value="PERIPLASMIC PHOSPHATE BINDING COMPONENT OF PHOSPHATE ABC TRANSPORTER"/>
    <property type="match status" value="1"/>
</dbReference>
<dbReference type="PANTHER" id="PTHR30570:SF1">
    <property type="entry name" value="PHOSPHATE-BINDING PROTEIN PSTS"/>
    <property type="match status" value="1"/>
</dbReference>
<evidence type="ECO:0000256" key="1">
    <source>
        <dbReference type="ARBA" id="ARBA00022729"/>
    </source>
</evidence>
<dbReference type="RefSeq" id="WP_160111774.1">
    <property type="nucleotide sequence ID" value="NZ_CYGY02000060.1"/>
</dbReference>
<feature type="chain" id="PRO_5012681592" description="PBP domain-containing protein" evidence="2">
    <location>
        <begin position="39"/>
        <end position="401"/>
    </location>
</feature>
<dbReference type="InterPro" id="IPR024370">
    <property type="entry name" value="PBP_domain"/>
</dbReference>
<accession>A0A1N7SK42</accession>
<proteinExistence type="predicted"/>
<comment type="caution">
    <text evidence="4">The sequence shown here is derived from an EMBL/GenBank/DDBJ whole genome shotgun (WGS) entry which is preliminary data.</text>
</comment>
<keyword evidence="5" id="KW-1185">Reference proteome</keyword>
<dbReference type="Proteomes" id="UP000195569">
    <property type="component" value="Unassembled WGS sequence"/>
</dbReference>
<dbReference type="EMBL" id="CYGY02000060">
    <property type="protein sequence ID" value="SIT47786.1"/>
    <property type="molecule type" value="Genomic_DNA"/>
</dbReference>
<feature type="signal peptide" evidence="2">
    <location>
        <begin position="1"/>
        <end position="38"/>
    </location>
</feature>
<dbReference type="SUPFAM" id="SSF53850">
    <property type="entry name" value="Periplasmic binding protein-like II"/>
    <property type="match status" value="1"/>
</dbReference>